<dbReference type="GO" id="GO:0016272">
    <property type="term" value="C:prefoldin complex"/>
    <property type="evidence" value="ECO:0007669"/>
    <property type="project" value="InterPro"/>
</dbReference>
<dbReference type="InterPro" id="IPR009053">
    <property type="entry name" value="Prefoldin"/>
</dbReference>
<dbReference type="SUPFAM" id="SSF46579">
    <property type="entry name" value="Prefoldin"/>
    <property type="match status" value="1"/>
</dbReference>
<dbReference type="RefSeq" id="XP_017018882.1">
    <property type="nucleotide sequence ID" value="XM_017163393.3"/>
</dbReference>
<evidence type="ECO:0000256" key="2">
    <source>
        <dbReference type="ARBA" id="ARBA00023186"/>
    </source>
</evidence>
<dbReference type="OrthoDB" id="6375174at2759"/>
<evidence type="ECO:0000256" key="1">
    <source>
        <dbReference type="ARBA" id="ARBA00010048"/>
    </source>
</evidence>
<accession>A0A6P4HS90</accession>
<dbReference type="GO" id="GO:0007017">
    <property type="term" value="P:microtubule-based process"/>
    <property type="evidence" value="ECO:0007669"/>
    <property type="project" value="TreeGrafter"/>
</dbReference>
<dbReference type="InterPro" id="IPR004127">
    <property type="entry name" value="Prefoldin_subunit_alpha"/>
</dbReference>
<dbReference type="GO" id="GO:0015631">
    <property type="term" value="F:tubulin binding"/>
    <property type="evidence" value="ECO:0007669"/>
    <property type="project" value="TreeGrafter"/>
</dbReference>
<dbReference type="AlphaFoldDB" id="A0A6P4HS90"/>
<dbReference type="GO" id="GO:0005737">
    <property type="term" value="C:cytoplasm"/>
    <property type="evidence" value="ECO:0007669"/>
    <property type="project" value="TreeGrafter"/>
</dbReference>
<comment type="similarity">
    <text evidence="1">Belongs to the prefoldin subunit alpha family.</text>
</comment>
<reference evidence="3" key="1">
    <citation type="submission" date="2025-05" db="UniProtKB">
        <authorList>
            <consortium name="RefSeq"/>
        </authorList>
    </citation>
    <scope>NUCLEOTIDE SEQUENCE [LARGE SCALE GENOMIC DNA]</scope>
    <source>
        <strain evidence="3">14028-0561.14</strain>
    </source>
</reference>
<reference evidence="4" key="2">
    <citation type="submission" date="2025-08" db="UniProtKB">
        <authorList>
            <consortium name="RefSeq"/>
        </authorList>
    </citation>
    <scope>IDENTIFICATION</scope>
    <source>
        <strain evidence="4">14028-0561.14</strain>
        <tissue evidence="4">Whole fly</tissue>
    </source>
</reference>
<name>A0A6P4HS90_DROKI</name>
<dbReference type="Gene3D" id="1.10.287.370">
    <property type="match status" value="1"/>
</dbReference>
<dbReference type="OMA" id="QVNTVEM"/>
<proteinExistence type="inferred from homology"/>
<dbReference type="PANTHER" id="PTHR12409">
    <property type="entry name" value="PREFOLDIN SUBUNIT 3"/>
    <property type="match status" value="1"/>
</dbReference>
<dbReference type="GO" id="GO:0007021">
    <property type="term" value="P:tubulin complex assembly"/>
    <property type="evidence" value="ECO:0007669"/>
    <property type="project" value="TreeGrafter"/>
</dbReference>
<protein>
    <submittedName>
        <fullName evidence="4">Prefoldin subunit 3</fullName>
    </submittedName>
</protein>
<evidence type="ECO:0000313" key="3">
    <source>
        <dbReference type="Proteomes" id="UP001652661"/>
    </source>
</evidence>
<dbReference type="PANTHER" id="PTHR12409:SF0">
    <property type="entry name" value="PREFOLDIN SUBUNIT 3"/>
    <property type="match status" value="1"/>
</dbReference>
<dbReference type="GO" id="GO:0006457">
    <property type="term" value="P:protein folding"/>
    <property type="evidence" value="ECO:0007669"/>
    <property type="project" value="InterPro"/>
</dbReference>
<gene>
    <name evidence="4" type="primary">LOC108072319</name>
</gene>
<organism evidence="3 4">
    <name type="scientific">Drosophila kikkawai</name>
    <name type="common">Fruit fly</name>
    <dbReference type="NCBI Taxonomy" id="30033"/>
    <lineage>
        <taxon>Eukaryota</taxon>
        <taxon>Metazoa</taxon>
        <taxon>Ecdysozoa</taxon>
        <taxon>Arthropoda</taxon>
        <taxon>Hexapoda</taxon>
        <taxon>Insecta</taxon>
        <taxon>Pterygota</taxon>
        <taxon>Neoptera</taxon>
        <taxon>Endopterygota</taxon>
        <taxon>Diptera</taxon>
        <taxon>Brachycera</taxon>
        <taxon>Muscomorpha</taxon>
        <taxon>Ephydroidea</taxon>
        <taxon>Drosophilidae</taxon>
        <taxon>Drosophila</taxon>
        <taxon>Sophophora</taxon>
    </lineage>
</organism>
<keyword evidence="2" id="KW-0143">Chaperone</keyword>
<keyword evidence="3" id="KW-1185">Reference proteome</keyword>
<evidence type="ECO:0000313" key="4">
    <source>
        <dbReference type="RefSeq" id="XP_017018882.1"/>
    </source>
</evidence>
<dbReference type="GeneID" id="108072319"/>
<dbReference type="Pfam" id="PF02996">
    <property type="entry name" value="Prefoldin"/>
    <property type="match status" value="1"/>
</dbReference>
<sequence length="196" mass="23011">MFAFIEDIKMQPLGNRKSFTPIVKAEYIGNVGAYIAQTEFNSDVQTALNLQNTFYKKYSLLAWKLEEQKTAIIMRLEEAKANMKLVDMFMRKPGEEHKNMMHMTYGVFRWVTIQPVEKVILQANSSTLQMEFALPEAMEFLKKDITKLQQQRLQVDHDIDYLEDQVHVTELNMAVLKKYEMRKQQQEIEGCMASRD</sequence>
<dbReference type="InterPro" id="IPR016655">
    <property type="entry name" value="PFD3"/>
</dbReference>
<dbReference type="Proteomes" id="UP001652661">
    <property type="component" value="Chromosome 2R"/>
</dbReference>